<gene>
    <name evidence="1" type="ORF">C7384_102206</name>
</gene>
<organism evidence="1 2">
    <name type="scientific">Convivina intestini</name>
    <dbReference type="NCBI Taxonomy" id="1505726"/>
    <lineage>
        <taxon>Bacteria</taxon>
        <taxon>Bacillati</taxon>
        <taxon>Bacillota</taxon>
        <taxon>Bacilli</taxon>
        <taxon>Lactobacillales</taxon>
        <taxon>Lactobacillaceae</taxon>
        <taxon>Convivina</taxon>
    </lineage>
</organism>
<comment type="caution">
    <text evidence="1">The sequence shown here is derived from an EMBL/GenBank/DDBJ whole genome shotgun (WGS) entry which is preliminary data.</text>
</comment>
<dbReference type="EMBL" id="QEKT01000002">
    <property type="protein sequence ID" value="PVY85385.1"/>
    <property type="molecule type" value="Genomic_DNA"/>
</dbReference>
<keyword evidence="2" id="KW-1185">Reference proteome</keyword>
<protein>
    <submittedName>
        <fullName evidence="1">Uncharacterized protein</fullName>
    </submittedName>
</protein>
<sequence length="100" mass="11819">MKQTFDMIEEITRLDGSIYYQLANISENSRAEYAADHGYIKMVRILKMNIPRSKHVEKIERYINDNYPQRGLEYDGWEDWDLSDEIAAEMKTVLLDNKLG</sequence>
<dbReference type="AlphaFoldDB" id="A0A2U1DCH4"/>
<evidence type="ECO:0000313" key="2">
    <source>
        <dbReference type="Proteomes" id="UP000245433"/>
    </source>
</evidence>
<name>A0A2U1DCH4_9LACO</name>
<dbReference type="Proteomes" id="UP000245433">
    <property type="component" value="Unassembled WGS sequence"/>
</dbReference>
<dbReference type="RefSeq" id="WP_089938037.1">
    <property type="nucleotide sequence ID" value="NZ_CAKOEX010000002.1"/>
</dbReference>
<evidence type="ECO:0000313" key="1">
    <source>
        <dbReference type="EMBL" id="PVY85385.1"/>
    </source>
</evidence>
<accession>A0A2U1DCH4</accession>
<dbReference type="OrthoDB" id="2141081at2"/>
<reference evidence="1 2" key="1">
    <citation type="submission" date="2018-04" db="EMBL/GenBank/DDBJ databases">
        <title>Genomic Encyclopedia of Type Strains, Phase IV (KMG-IV): sequencing the most valuable type-strain genomes for metagenomic binning, comparative biology and taxonomic classification.</title>
        <authorList>
            <person name="Goeker M."/>
        </authorList>
    </citation>
    <scope>NUCLEOTIDE SEQUENCE [LARGE SCALE GENOMIC DNA]</scope>
    <source>
        <strain evidence="1 2">DSM 28795</strain>
    </source>
</reference>
<proteinExistence type="predicted"/>